<dbReference type="AlphaFoldDB" id="A0A6J5TF68"/>
<evidence type="ECO:0000313" key="2">
    <source>
        <dbReference type="EMBL" id="CAB4262566.1"/>
    </source>
</evidence>
<evidence type="ECO:0000256" key="1">
    <source>
        <dbReference type="SAM" id="MobiDB-lite"/>
    </source>
</evidence>
<evidence type="ECO:0000313" key="3">
    <source>
        <dbReference type="Proteomes" id="UP000507222"/>
    </source>
</evidence>
<name>A0A6J5TF68_PRUAR</name>
<gene>
    <name evidence="2" type="ORF">CURHAP_LOCUS1842</name>
</gene>
<feature type="region of interest" description="Disordered" evidence="1">
    <location>
        <begin position="1"/>
        <end position="129"/>
    </location>
</feature>
<organism evidence="2 3">
    <name type="scientific">Prunus armeniaca</name>
    <name type="common">Apricot</name>
    <name type="synonym">Armeniaca vulgaris</name>
    <dbReference type="NCBI Taxonomy" id="36596"/>
    <lineage>
        <taxon>Eukaryota</taxon>
        <taxon>Viridiplantae</taxon>
        <taxon>Streptophyta</taxon>
        <taxon>Embryophyta</taxon>
        <taxon>Tracheophyta</taxon>
        <taxon>Spermatophyta</taxon>
        <taxon>Magnoliopsida</taxon>
        <taxon>eudicotyledons</taxon>
        <taxon>Gunneridae</taxon>
        <taxon>Pentapetalae</taxon>
        <taxon>rosids</taxon>
        <taxon>fabids</taxon>
        <taxon>Rosales</taxon>
        <taxon>Rosaceae</taxon>
        <taxon>Amygdaloideae</taxon>
        <taxon>Amygdaleae</taxon>
        <taxon>Prunus</taxon>
    </lineage>
</organism>
<feature type="compositionally biased region" description="Basic and acidic residues" evidence="1">
    <location>
        <begin position="119"/>
        <end position="129"/>
    </location>
</feature>
<accession>A0A6J5TF68</accession>
<proteinExistence type="predicted"/>
<protein>
    <submittedName>
        <fullName evidence="2">Uncharacterized protein</fullName>
    </submittedName>
</protein>
<dbReference type="Proteomes" id="UP000507222">
    <property type="component" value="Unassembled WGS sequence"/>
</dbReference>
<feature type="compositionally biased region" description="Basic residues" evidence="1">
    <location>
        <begin position="50"/>
        <end position="72"/>
    </location>
</feature>
<sequence length="129" mass="14035">MSTGHLVPKGAPSTTGHPEQPVSEDTSDSKVTVDHQNSSSSSKSPEIRSSKNHAALKPKKEKRNKKRKKKSRSGNETKSISGNVFRIVGNKIEANKSKQVGVFGFGNTHKNKSTPVVEKPTRSPSEEEE</sequence>
<dbReference type="EMBL" id="CAEKDK010000001">
    <property type="protein sequence ID" value="CAB4262566.1"/>
    <property type="molecule type" value="Genomic_DNA"/>
</dbReference>
<reference evidence="2 3" key="1">
    <citation type="submission" date="2020-05" db="EMBL/GenBank/DDBJ databases">
        <authorList>
            <person name="Campoy J."/>
            <person name="Schneeberger K."/>
            <person name="Spophaly S."/>
        </authorList>
    </citation>
    <scope>NUCLEOTIDE SEQUENCE [LARGE SCALE GENOMIC DNA]</scope>
    <source>
        <strain evidence="2">PruArmRojPasFocal</strain>
    </source>
</reference>